<reference evidence="11 12" key="1">
    <citation type="submission" date="2016-10" db="EMBL/GenBank/DDBJ databases">
        <title>Silvanigrella aquatica sp. nov., isolated from a freshwater lake located in the Black Forest, Germany, description of Silvanigrellaceae fam. nov., Silvanigrellales ord. nov., reclassification of the order Bdellovibrionales in the class Oligoflexia, reclassification of the families Bacteriovoracaceae and Halobacteriovoraceae in the new order Bacteriovoracales ord. nov., and reclassification of the family Pseudobacteriovoracaceae in the order Oligoflexiales.</title>
        <authorList>
            <person name="Hahn M.W."/>
            <person name="Schmidt J."/>
            <person name="Koll U."/>
            <person name="Rohde M."/>
            <person name="Verbag S."/>
            <person name="Pitt A."/>
            <person name="Nakai R."/>
            <person name="Naganuma T."/>
            <person name="Lang E."/>
        </authorList>
    </citation>
    <scope>NUCLEOTIDE SEQUENCE [LARGE SCALE GENOMIC DNA]</scope>
    <source>
        <strain evidence="11 12">MWH-Nonnen-W8red</strain>
    </source>
</reference>
<dbReference type="STRING" id="1915309.AXG55_05090"/>
<dbReference type="KEGG" id="saqi:AXG55_05090"/>
<keyword evidence="10" id="KW-0472">Membrane</keyword>
<dbReference type="PANTHER" id="PTHR33909">
    <property type="entry name" value="SEC TRANSLOCON ACCESSORY COMPLEX SUBUNIT YAJC"/>
    <property type="match status" value="1"/>
</dbReference>
<dbReference type="Proteomes" id="UP000184731">
    <property type="component" value="Chromosome"/>
</dbReference>
<evidence type="ECO:0000256" key="7">
    <source>
        <dbReference type="ARBA" id="ARBA00022927"/>
    </source>
</evidence>
<comment type="subcellular location">
    <subcellularLocation>
        <location evidence="1">Cell membrane</location>
        <topology evidence="1">Single-pass membrane protein</topology>
    </subcellularLocation>
</comment>
<evidence type="ECO:0000313" key="11">
    <source>
        <dbReference type="EMBL" id="APJ05094.1"/>
    </source>
</evidence>
<keyword evidence="12" id="KW-1185">Reference proteome</keyword>
<dbReference type="GO" id="GO:0005886">
    <property type="term" value="C:plasma membrane"/>
    <property type="evidence" value="ECO:0007669"/>
    <property type="project" value="UniProtKB-SubCell"/>
</dbReference>
<dbReference type="AlphaFoldDB" id="A0A1L4D4G1"/>
<dbReference type="SMART" id="SM01323">
    <property type="entry name" value="YajC"/>
    <property type="match status" value="1"/>
</dbReference>
<dbReference type="NCBIfam" id="TIGR00739">
    <property type="entry name" value="yajC"/>
    <property type="match status" value="1"/>
</dbReference>
<evidence type="ECO:0000256" key="1">
    <source>
        <dbReference type="ARBA" id="ARBA00004162"/>
    </source>
</evidence>
<name>A0A1L4D4G1_9BACT</name>
<keyword evidence="8" id="KW-1133">Transmembrane helix</keyword>
<dbReference type="PANTHER" id="PTHR33909:SF1">
    <property type="entry name" value="SEC TRANSLOCON ACCESSORY COMPLEX SUBUNIT YAJC"/>
    <property type="match status" value="1"/>
</dbReference>
<proteinExistence type="inferred from homology"/>
<protein>
    <recommendedName>
        <fullName evidence="3">Sec translocon accessory complex subunit YajC</fullName>
    </recommendedName>
</protein>
<evidence type="ECO:0000256" key="10">
    <source>
        <dbReference type="ARBA" id="ARBA00023136"/>
    </source>
</evidence>
<evidence type="ECO:0000256" key="6">
    <source>
        <dbReference type="ARBA" id="ARBA00022692"/>
    </source>
</evidence>
<gene>
    <name evidence="11" type="ORF">AXG55_05090</name>
</gene>
<keyword evidence="4" id="KW-0813">Transport</keyword>
<comment type="similarity">
    <text evidence="2">Belongs to the YajC family.</text>
</comment>
<evidence type="ECO:0000256" key="3">
    <source>
        <dbReference type="ARBA" id="ARBA00014962"/>
    </source>
</evidence>
<evidence type="ECO:0000256" key="8">
    <source>
        <dbReference type="ARBA" id="ARBA00022989"/>
    </source>
</evidence>
<keyword evidence="9" id="KW-0811">Translocation</keyword>
<accession>A0A1L4D4G1</accession>
<dbReference type="EMBL" id="CP017834">
    <property type="protein sequence ID" value="APJ05094.1"/>
    <property type="molecule type" value="Genomic_DNA"/>
</dbReference>
<evidence type="ECO:0000256" key="4">
    <source>
        <dbReference type="ARBA" id="ARBA00022448"/>
    </source>
</evidence>
<evidence type="ECO:0000313" key="12">
    <source>
        <dbReference type="Proteomes" id="UP000184731"/>
    </source>
</evidence>
<keyword evidence="7" id="KW-0653">Protein transport</keyword>
<evidence type="ECO:0000256" key="9">
    <source>
        <dbReference type="ARBA" id="ARBA00023010"/>
    </source>
</evidence>
<sequence>MNFALMGGIILFMWLFVFRPQSKRAKEQKEFLSSLTPGIEVITAGGIIGTIVEVKENIVSINVGGSTMRVVKSSISGRLDASSSIPATK</sequence>
<dbReference type="Pfam" id="PF02699">
    <property type="entry name" value="YajC"/>
    <property type="match status" value="1"/>
</dbReference>
<keyword evidence="5" id="KW-1003">Cell membrane</keyword>
<keyword evidence="6" id="KW-0812">Transmembrane</keyword>
<evidence type="ECO:0000256" key="5">
    <source>
        <dbReference type="ARBA" id="ARBA00022475"/>
    </source>
</evidence>
<evidence type="ECO:0000256" key="2">
    <source>
        <dbReference type="ARBA" id="ARBA00006742"/>
    </source>
</evidence>
<dbReference type="GO" id="GO:0015031">
    <property type="term" value="P:protein transport"/>
    <property type="evidence" value="ECO:0007669"/>
    <property type="project" value="UniProtKB-KW"/>
</dbReference>
<dbReference type="InterPro" id="IPR003849">
    <property type="entry name" value="Preprotein_translocase_YajC"/>
</dbReference>
<organism evidence="11 12">
    <name type="scientific">Silvanigrella aquatica</name>
    <dbReference type="NCBI Taxonomy" id="1915309"/>
    <lineage>
        <taxon>Bacteria</taxon>
        <taxon>Pseudomonadati</taxon>
        <taxon>Bdellovibrionota</taxon>
        <taxon>Oligoflexia</taxon>
        <taxon>Silvanigrellales</taxon>
        <taxon>Silvanigrellaceae</taxon>
        <taxon>Silvanigrella</taxon>
    </lineage>
</organism>